<gene>
    <name evidence="2" type="primary">Efcab2</name>
</gene>
<dbReference type="GeneTree" id="ENSGT00940000160590"/>
<dbReference type="InterPro" id="IPR011992">
    <property type="entry name" value="EF-hand-dom_pair"/>
</dbReference>
<dbReference type="Gene3D" id="1.10.238.10">
    <property type="entry name" value="EF-hand"/>
    <property type="match status" value="1"/>
</dbReference>
<evidence type="ECO:0000313" key="3">
    <source>
        <dbReference type="Proteomes" id="UP000002494"/>
    </source>
</evidence>
<dbReference type="SUPFAM" id="SSF47473">
    <property type="entry name" value="EF-hand"/>
    <property type="match status" value="1"/>
</dbReference>
<dbReference type="PROSITE" id="PS50222">
    <property type="entry name" value="EF_HAND_2"/>
    <property type="match status" value="2"/>
</dbReference>
<feature type="domain" description="EF-hand" evidence="1">
    <location>
        <begin position="16"/>
        <end position="51"/>
    </location>
</feature>
<dbReference type="PANTHER" id="PTHR46763:SF1">
    <property type="entry name" value="DYNEIN REGULATORY COMPLEX PROTEIN 8"/>
    <property type="match status" value="1"/>
</dbReference>
<dbReference type="PANTHER" id="PTHR46763">
    <property type="entry name" value="DYNEIN REGULATORY COMPLEX PROTEIN 8"/>
    <property type="match status" value="1"/>
</dbReference>
<organism evidence="2 3">
    <name type="scientific">Rattus norvegicus</name>
    <name type="common">Rat</name>
    <dbReference type="NCBI Taxonomy" id="10116"/>
    <lineage>
        <taxon>Eukaryota</taxon>
        <taxon>Metazoa</taxon>
        <taxon>Chordata</taxon>
        <taxon>Craniata</taxon>
        <taxon>Vertebrata</taxon>
        <taxon>Euteleostomi</taxon>
        <taxon>Mammalia</taxon>
        <taxon>Eutheria</taxon>
        <taxon>Euarchontoglires</taxon>
        <taxon>Glires</taxon>
        <taxon>Rodentia</taxon>
        <taxon>Myomorpha</taxon>
        <taxon>Muroidea</taxon>
        <taxon>Muridae</taxon>
        <taxon>Murinae</taxon>
        <taxon>Rattus</taxon>
    </lineage>
</organism>
<dbReference type="InterPro" id="IPR002048">
    <property type="entry name" value="EF_hand_dom"/>
</dbReference>
<feature type="domain" description="EF-hand" evidence="1">
    <location>
        <begin position="94"/>
        <end position="129"/>
    </location>
</feature>
<protein>
    <submittedName>
        <fullName evidence="2">EF-hand calcium binding domain 2</fullName>
    </submittedName>
</protein>
<accession>A0ABK0LUB8</accession>
<evidence type="ECO:0000259" key="1">
    <source>
        <dbReference type="PROSITE" id="PS50222"/>
    </source>
</evidence>
<reference evidence="2" key="1">
    <citation type="submission" date="2024-01" db="EMBL/GenBank/DDBJ databases">
        <title>GRCr8: a new rat reference genome assembly contstructed from accurate long reads and long range scaffolding.</title>
        <authorList>
            <person name="Doris P.A."/>
            <person name="Kalbfleisch T."/>
            <person name="Li K."/>
            <person name="Howe K."/>
            <person name="Wood J."/>
        </authorList>
    </citation>
    <scope>NUCLEOTIDE SEQUENCE [LARGE SCALE GENOMIC DNA]</scope>
    <source>
        <strain evidence="2">Brown Norway</strain>
    </source>
</reference>
<dbReference type="Ensembl" id="ENSRNOT00000135019.1">
    <property type="protein sequence ID" value="ENSRNOP00000107795.1"/>
    <property type="gene ID" value="ENSRNOG00000042201.4"/>
</dbReference>
<reference evidence="2" key="3">
    <citation type="submission" date="2025-09" db="UniProtKB">
        <authorList>
            <consortium name="Ensembl"/>
        </authorList>
    </citation>
    <scope>IDENTIFICATION</scope>
    <source>
        <strain evidence="2">Brown Norway</strain>
    </source>
</reference>
<dbReference type="RGD" id="1308593">
    <property type="gene designation" value="Efcab2"/>
</dbReference>
<sequence length="175" mass="19525">MAEEKDPESTEAIVAELHKKIKEAFEVFDHESNNTVDVREIGTIIRSLGCSPTEGELHDFIAEVEEEEPTGYIRFEKFIPVMTTVLLEKRYRPIAEDVLLRAFEVLDPTKRGFLTKDELVKYMTEEEYHCGPDRALDRHAESKMDLREDTGAEKGLCTCSGLGGAGSGQTGATGL</sequence>
<proteinExistence type="predicted"/>
<name>A0ABK0LUB8_RAT</name>
<evidence type="ECO:0000313" key="2">
    <source>
        <dbReference type="Ensembl" id="ENSRNOP00000107795.1"/>
    </source>
</evidence>
<dbReference type="Proteomes" id="UP000002494">
    <property type="component" value="Chromosome 13"/>
</dbReference>
<dbReference type="SMART" id="SM00054">
    <property type="entry name" value="EFh"/>
    <property type="match status" value="2"/>
</dbReference>
<reference evidence="2" key="2">
    <citation type="submission" date="2025-08" db="UniProtKB">
        <authorList>
            <consortium name="Ensembl"/>
        </authorList>
    </citation>
    <scope>IDENTIFICATION</scope>
    <source>
        <strain evidence="2">Brown Norway</strain>
    </source>
</reference>
<keyword evidence="3" id="KW-1185">Reference proteome</keyword>